<dbReference type="InterPro" id="IPR050715">
    <property type="entry name" value="LRR-SigEffector_domain"/>
</dbReference>
<gene>
    <name evidence="4" type="ORF">SO802_032204</name>
</gene>
<dbReference type="SMART" id="SM00369">
    <property type="entry name" value="LRR_TYP"/>
    <property type="match status" value="4"/>
</dbReference>
<organism evidence="4 5">
    <name type="scientific">Lithocarpus litseifolius</name>
    <dbReference type="NCBI Taxonomy" id="425828"/>
    <lineage>
        <taxon>Eukaryota</taxon>
        <taxon>Viridiplantae</taxon>
        <taxon>Streptophyta</taxon>
        <taxon>Embryophyta</taxon>
        <taxon>Tracheophyta</taxon>
        <taxon>Spermatophyta</taxon>
        <taxon>Magnoliopsida</taxon>
        <taxon>eudicotyledons</taxon>
        <taxon>Gunneridae</taxon>
        <taxon>Pentapetalae</taxon>
        <taxon>rosids</taxon>
        <taxon>fabids</taxon>
        <taxon>Fagales</taxon>
        <taxon>Fagaceae</taxon>
        <taxon>Lithocarpus</taxon>
    </lineage>
</organism>
<dbReference type="InterPro" id="IPR055414">
    <property type="entry name" value="LRR_R13L4/SHOC2-like"/>
</dbReference>
<feature type="domain" description="Disease resistance R13L4/SHOC-2-like LRR" evidence="3">
    <location>
        <begin position="246"/>
        <end position="340"/>
    </location>
</feature>
<accession>A0AAW2BP14</accession>
<evidence type="ECO:0000256" key="2">
    <source>
        <dbReference type="ARBA" id="ARBA00022737"/>
    </source>
</evidence>
<dbReference type="Gene3D" id="3.80.10.10">
    <property type="entry name" value="Ribonuclease Inhibitor"/>
    <property type="match status" value="3"/>
</dbReference>
<dbReference type="Proteomes" id="UP001459277">
    <property type="component" value="Unassembled WGS sequence"/>
</dbReference>
<dbReference type="PANTHER" id="PTHR45752">
    <property type="entry name" value="LEUCINE-RICH REPEAT-CONTAINING"/>
    <property type="match status" value="1"/>
</dbReference>
<dbReference type="PANTHER" id="PTHR45752:SF195">
    <property type="entry name" value="LEUCINE-RICH REPEAT (LRR) FAMILY PROTEIN-RELATED"/>
    <property type="match status" value="1"/>
</dbReference>
<protein>
    <recommendedName>
        <fullName evidence="3">Disease resistance R13L4/SHOC-2-like LRR domain-containing protein</fullName>
    </recommendedName>
</protein>
<dbReference type="SUPFAM" id="SSF52058">
    <property type="entry name" value="L domain-like"/>
    <property type="match status" value="1"/>
</dbReference>
<dbReference type="Pfam" id="PF23598">
    <property type="entry name" value="LRR_14"/>
    <property type="match status" value="1"/>
</dbReference>
<evidence type="ECO:0000256" key="1">
    <source>
        <dbReference type="ARBA" id="ARBA00022614"/>
    </source>
</evidence>
<evidence type="ECO:0000259" key="3">
    <source>
        <dbReference type="Pfam" id="PF23598"/>
    </source>
</evidence>
<dbReference type="AlphaFoldDB" id="A0AAW2BP14"/>
<sequence>MKFIYLTYSSNLITTPDFVGVPNLEKLVFEHCSNLRDFHPSIGILKKLVHLNLAYCEKLSSLPSKFEMDSLKTFNLSCCVILKKIPKFMGSMIFLDAQNLTTCLRTLGMSKIFLDAQKIDNLPKNLGNVKGLKKLNLSGTAIKELPSSIERLTNLTLLTLLKCCKLVCLPNTKCGFKFRGALDLSRNTKFKKLPENLWIIEDPEILDLSRTAIEELPIEHLTTLTLLTLKDCKNLVCLPSTICSLKLLESLDLSGCSKFDNLPENLGNVEGLQSLTDLHLIHCDLSSIPNDIGCLSSLECLDPSRNNLVSLPESMSQLSNLRTLYLEGCKRLQSLENVPSTIDSIIAGDCISLERLPELQFYLSRTDFIRLRLEHFPGT</sequence>
<dbReference type="EMBL" id="JAZDWU010000011">
    <property type="protein sequence ID" value="KAK9987253.1"/>
    <property type="molecule type" value="Genomic_DNA"/>
</dbReference>
<evidence type="ECO:0000313" key="5">
    <source>
        <dbReference type="Proteomes" id="UP001459277"/>
    </source>
</evidence>
<dbReference type="InterPro" id="IPR003591">
    <property type="entry name" value="Leu-rich_rpt_typical-subtyp"/>
</dbReference>
<dbReference type="InterPro" id="IPR032675">
    <property type="entry name" value="LRR_dom_sf"/>
</dbReference>
<keyword evidence="5" id="KW-1185">Reference proteome</keyword>
<name>A0AAW2BP14_9ROSI</name>
<reference evidence="4 5" key="1">
    <citation type="submission" date="2024-01" db="EMBL/GenBank/DDBJ databases">
        <title>A telomere-to-telomere, gap-free genome of sweet tea (Lithocarpus litseifolius).</title>
        <authorList>
            <person name="Zhou J."/>
        </authorList>
    </citation>
    <scope>NUCLEOTIDE SEQUENCE [LARGE SCALE GENOMIC DNA]</scope>
    <source>
        <strain evidence="4">Zhou-2022a</strain>
        <tissue evidence="4">Leaf</tissue>
    </source>
</reference>
<comment type="caution">
    <text evidence="4">The sequence shown here is derived from an EMBL/GenBank/DDBJ whole genome shotgun (WGS) entry which is preliminary data.</text>
</comment>
<proteinExistence type="predicted"/>
<keyword evidence="2" id="KW-0677">Repeat</keyword>
<evidence type="ECO:0000313" key="4">
    <source>
        <dbReference type="EMBL" id="KAK9987253.1"/>
    </source>
</evidence>
<keyword evidence="1" id="KW-0433">Leucine-rich repeat</keyword>